<gene>
    <name evidence="3" type="ORF">FJY68_03805</name>
</gene>
<dbReference type="Proteomes" id="UP000779900">
    <property type="component" value="Unassembled WGS sequence"/>
</dbReference>
<sequence>MKARTPFLLLLGLLVLPLAGGCGSGRDPAAIKGGPSDWFWTGLIAVISLAVGFLIGATMSRSGGLQLSHRRHRSRRRTESGWNRISQRIKDGTSQGLADWRNSGSSENPDWADLSRRIEERVIEEMRKHHD</sequence>
<organism evidence="3 4">
    <name type="scientific">candidate division WOR-3 bacterium</name>
    <dbReference type="NCBI Taxonomy" id="2052148"/>
    <lineage>
        <taxon>Bacteria</taxon>
        <taxon>Bacteria division WOR-3</taxon>
    </lineage>
</organism>
<protein>
    <submittedName>
        <fullName evidence="3">Uncharacterized protein</fullName>
    </submittedName>
</protein>
<dbReference type="EMBL" id="VGIR01000015">
    <property type="protein sequence ID" value="MBM3330961.1"/>
    <property type="molecule type" value="Genomic_DNA"/>
</dbReference>
<evidence type="ECO:0000256" key="1">
    <source>
        <dbReference type="SAM" id="MobiDB-lite"/>
    </source>
</evidence>
<comment type="caution">
    <text evidence="3">The sequence shown here is derived from an EMBL/GenBank/DDBJ whole genome shotgun (WGS) entry which is preliminary data.</text>
</comment>
<name>A0A937XF72_UNCW3</name>
<accession>A0A937XF72</accession>
<feature type="transmembrane region" description="Helical" evidence="2">
    <location>
        <begin position="39"/>
        <end position="60"/>
    </location>
</feature>
<keyword evidence="2" id="KW-0472">Membrane</keyword>
<dbReference type="AlphaFoldDB" id="A0A937XF72"/>
<proteinExistence type="predicted"/>
<feature type="compositionally biased region" description="Polar residues" evidence="1">
    <location>
        <begin position="80"/>
        <end position="108"/>
    </location>
</feature>
<reference evidence="3" key="1">
    <citation type="submission" date="2019-03" db="EMBL/GenBank/DDBJ databases">
        <title>Lake Tanganyika Metagenome-Assembled Genomes (MAGs).</title>
        <authorList>
            <person name="Tran P."/>
        </authorList>
    </citation>
    <scope>NUCLEOTIDE SEQUENCE</scope>
    <source>
        <strain evidence="3">K_DeepCast_150m_m2_040</strain>
    </source>
</reference>
<keyword evidence="2" id="KW-1133">Transmembrane helix</keyword>
<evidence type="ECO:0000313" key="3">
    <source>
        <dbReference type="EMBL" id="MBM3330961.1"/>
    </source>
</evidence>
<evidence type="ECO:0000256" key="2">
    <source>
        <dbReference type="SAM" id="Phobius"/>
    </source>
</evidence>
<dbReference type="PROSITE" id="PS51257">
    <property type="entry name" value="PROKAR_LIPOPROTEIN"/>
    <property type="match status" value="1"/>
</dbReference>
<keyword evidence="2" id="KW-0812">Transmembrane</keyword>
<feature type="region of interest" description="Disordered" evidence="1">
    <location>
        <begin position="66"/>
        <end position="112"/>
    </location>
</feature>
<evidence type="ECO:0000313" key="4">
    <source>
        <dbReference type="Proteomes" id="UP000779900"/>
    </source>
</evidence>